<dbReference type="InterPro" id="IPR050250">
    <property type="entry name" value="Macrolide_Exporter_MacB"/>
</dbReference>
<comment type="subcellular location">
    <subcellularLocation>
        <location evidence="1">Cell membrane</location>
        <topology evidence="1">Multi-pass membrane protein</topology>
    </subcellularLocation>
</comment>
<accession>A0ABX1SX50</accession>
<organism evidence="8 9">
    <name type="scientific">Bifidobacterium panos</name>
    <dbReference type="NCBI Taxonomy" id="2675321"/>
    <lineage>
        <taxon>Bacteria</taxon>
        <taxon>Bacillati</taxon>
        <taxon>Actinomycetota</taxon>
        <taxon>Actinomycetes</taxon>
        <taxon>Bifidobacteriales</taxon>
        <taxon>Bifidobacteriaceae</taxon>
        <taxon>Bifidobacterium</taxon>
    </lineage>
</organism>
<name>A0ABX1SX50_9BIFI</name>
<dbReference type="PANTHER" id="PTHR30572">
    <property type="entry name" value="MEMBRANE COMPONENT OF TRANSPORTER-RELATED"/>
    <property type="match status" value="1"/>
</dbReference>
<proteinExistence type="predicted"/>
<dbReference type="EMBL" id="JAAIIJ010000020">
    <property type="protein sequence ID" value="NMN02406.1"/>
    <property type="molecule type" value="Genomic_DNA"/>
</dbReference>
<evidence type="ECO:0000313" key="8">
    <source>
        <dbReference type="EMBL" id="NMN02406.1"/>
    </source>
</evidence>
<feature type="transmembrane region" description="Helical" evidence="6">
    <location>
        <begin position="313"/>
        <end position="336"/>
    </location>
</feature>
<evidence type="ECO:0000256" key="5">
    <source>
        <dbReference type="ARBA" id="ARBA00023136"/>
    </source>
</evidence>
<feature type="transmembrane region" description="Helical" evidence="6">
    <location>
        <begin position="16"/>
        <end position="39"/>
    </location>
</feature>
<dbReference type="Proteomes" id="UP000553756">
    <property type="component" value="Unassembled WGS sequence"/>
</dbReference>
<keyword evidence="5 6" id="KW-0472">Membrane</keyword>
<evidence type="ECO:0000256" key="4">
    <source>
        <dbReference type="ARBA" id="ARBA00022989"/>
    </source>
</evidence>
<comment type="caution">
    <text evidence="8">The sequence shown here is derived from an EMBL/GenBank/DDBJ whole genome shotgun (WGS) entry which is preliminary data.</text>
</comment>
<dbReference type="RefSeq" id="WP_172145768.1">
    <property type="nucleotide sequence ID" value="NZ_JAAIIJ010000020.1"/>
</dbReference>
<evidence type="ECO:0000256" key="3">
    <source>
        <dbReference type="ARBA" id="ARBA00022692"/>
    </source>
</evidence>
<keyword evidence="4 6" id="KW-1133">Transmembrane helix</keyword>
<evidence type="ECO:0000256" key="2">
    <source>
        <dbReference type="ARBA" id="ARBA00022475"/>
    </source>
</evidence>
<feature type="domain" description="ABC3 transporter permease C-terminal" evidence="7">
    <location>
        <begin position="316"/>
        <end position="424"/>
    </location>
</feature>
<keyword evidence="9" id="KW-1185">Reference proteome</keyword>
<evidence type="ECO:0000256" key="1">
    <source>
        <dbReference type="ARBA" id="ARBA00004651"/>
    </source>
</evidence>
<sequence>MFVLTNAWRAIARHRAYSILTVLVALVVSFGAIVSLAILHENDDAHGADYQAQQPTAVIRPTAELQSSLKGDDAEGTTSHYLTINDYSSLATAAQNANISFEYTLIETLPVRQSDSITAIAGTEDKSADETGGELLLRSFYDEEAVKSNDLGTFKIVTGKDLEYSDTSFTGALISKTLADKNNLKVGSKFSVGDPTDASKTYEYTVQGIYEYTDGASQQTAKLAKENRDNVIYTAYATTYTYELDKQESAKGTWSAPQLDVVFQLSSPSDYEQFVTLAKKAGLPDGYEISSPSLKAYEQSIAPLGRVASTVRVAMWVLLAVGGLALLALTMGRTWLVRGEEIGMGLITGVSKPRLGWQFMLETFMLTIVPAAIGLLAGGLSAGAIGSKLAEGHATPVTSGVVWNTIWGALGAIAVLAIVAMLRPATFRVHNLFKPTAFTTQEEA</sequence>
<dbReference type="InterPro" id="IPR003838">
    <property type="entry name" value="ABC3_permease_C"/>
</dbReference>
<keyword evidence="3 6" id="KW-0812">Transmembrane</keyword>
<protein>
    <submittedName>
        <fullName evidence="8">ABC transporter permease</fullName>
    </submittedName>
</protein>
<dbReference type="Pfam" id="PF02687">
    <property type="entry name" value="FtsX"/>
    <property type="match status" value="1"/>
</dbReference>
<feature type="transmembrane region" description="Helical" evidence="6">
    <location>
        <begin position="357"/>
        <end position="381"/>
    </location>
</feature>
<keyword evidence="2" id="KW-1003">Cell membrane</keyword>
<reference evidence="8 9" key="1">
    <citation type="submission" date="2020-02" db="EMBL/GenBank/DDBJ databases">
        <title>Characterization of phylogenetic diversity of novel bifidobacterial species isolated in Czech ZOOs.</title>
        <authorList>
            <person name="Lugli G.A."/>
            <person name="Vera N.B."/>
            <person name="Ventura M."/>
        </authorList>
    </citation>
    <scope>NUCLEOTIDE SEQUENCE [LARGE SCALE GENOMIC DNA]</scope>
    <source>
        <strain evidence="8 9">DSM 109963</strain>
    </source>
</reference>
<dbReference type="PANTHER" id="PTHR30572:SF9">
    <property type="entry name" value="ABC TRANSPORTER PERMEASE PROTEIN"/>
    <property type="match status" value="1"/>
</dbReference>
<evidence type="ECO:0000313" key="9">
    <source>
        <dbReference type="Proteomes" id="UP000553756"/>
    </source>
</evidence>
<feature type="transmembrane region" description="Helical" evidence="6">
    <location>
        <begin position="401"/>
        <end position="422"/>
    </location>
</feature>
<gene>
    <name evidence="8" type="ORF">G1C94_1028</name>
</gene>
<evidence type="ECO:0000259" key="7">
    <source>
        <dbReference type="Pfam" id="PF02687"/>
    </source>
</evidence>
<evidence type="ECO:0000256" key="6">
    <source>
        <dbReference type="SAM" id="Phobius"/>
    </source>
</evidence>